<keyword evidence="1" id="KW-0732">Signal</keyword>
<dbReference type="EMBL" id="JAJJMA010246511">
    <property type="protein sequence ID" value="MCL7043429.1"/>
    <property type="molecule type" value="Genomic_DNA"/>
</dbReference>
<evidence type="ECO:0000313" key="2">
    <source>
        <dbReference type="EMBL" id="MCL7043429.1"/>
    </source>
</evidence>
<dbReference type="AlphaFoldDB" id="A0AA41VLP2"/>
<reference evidence="2" key="1">
    <citation type="submission" date="2022-03" db="EMBL/GenBank/DDBJ databases">
        <title>A functionally conserved STORR gene fusion in Papaver species that diverged 16.8 million years ago.</title>
        <authorList>
            <person name="Catania T."/>
        </authorList>
    </citation>
    <scope>NUCLEOTIDE SEQUENCE</scope>
    <source>
        <strain evidence="2">S-191538</strain>
    </source>
</reference>
<comment type="caution">
    <text evidence="2">The sequence shown here is derived from an EMBL/GenBank/DDBJ whole genome shotgun (WGS) entry which is preliminary data.</text>
</comment>
<accession>A0AA41VLP2</accession>
<protein>
    <submittedName>
        <fullName evidence="2">Uncharacterized protein</fullName>
    </submittedName>
</protein>
<sequence length="120" mass="13095">MSNFGASKMVVALALCLLLMGGFSVEAAGRINDYIFFFVRCTHKNFVFTTRATNGRCSCDYAGNCVHSAGQCLGDLDCTDQCKAQGYSRGSCKIRRFPSSKLDQEIGVDYEEPGDCCCLN</sequence>
<name>A0AA41VLP2_PAPNU</name>
<feature type="signal peptide" evidence="1">
    <location>
        <begin position="1"/>
        <end position="24"/>
    </location>
</feature>
<gene>
    <name evidence="2" type="ORF">MKW94_005015</name>
</gene>
<proteinExistence type="predicted"/>
<keyword evidence="3" id="KW-1185">Reference proteome</keyword>
<evidence type="ECO:0000256" key="1">
    <source>
        <dbReference type="SAM" id="SignalP"/>
    </source>
</evidence>
<evidence type="ECO:0000313" key="3">
    <source>
        <dbReference type="Proteomes" id="UP001177140"/>
    </source>
</evidence>
<dbReference type="Proteomes" id="UP001177140">
    <property type="component" value="Unassembled WGS sequence"/>
</dbReference>
<feature type="chain" id="PRO_5041323469" evidence="1">
    <location>
        <begin position="25"/>
        <end position="120"/>
    </location>
</feature>
<organism evidence="2 3">
    <name type="scientific">Papaver nudicaule</name>
    <name type="common">Iceland poppy</name>
    <dbReference type="NCBI Taxonomy" id="74823"/>
    <lineage>
        <taxon>Eukaryota</taxon>
        <taxon>Viridiplantae</taxon>
        <taxon>Streptophyta</taxon>
        <taxon>Embryophyta</taxon>
        <taxon>Tracheophyta</taxon>
        <taxon>Spermatophyta</taxon>
        <taxon>Magnoliopsida</taxon>
        <taxon>Ranunculales</taxon>
        <taxon>Papaveraceae</taxon>
        <taxon>Papaveroideae</taxon>
        <taxon>Papaver</taxon>
    </lineage>
</organism>